<name>A0A9N9KRY2_9HELO</name>
<sequence>MRFQLITLPALAILAKSSPLDQSPQNSLLIRAATTQCFVGKGIVDVNANSIRDCMTSQINAGTWFNDVACAGYRWFLGGENWQSPADCMQVGHACLLSAAGRTNLPPPEFAKCDAKSGTAHCWWAWCPVGQVPGGNLDGSCS</sequence>
<keyword evidence="3" id="KW-1185">Reference proteome</keyword>
<dbReference type="AlphaFoldDB" id="A0A9N9KRY2"/>
<dbReference type="OrthoDB" id="5584845at2759"/>
<feature type="chain" id="PRO_5040483941" description="Secreted protein" evidence="1">
    <location>
        <begin position="18"/>
        <end position="142"/>
    </location>
</feature>
<gene>
    <name evidence="2" type="ORF">HYFRA_00006427</name>
</gene>
<comment type="caution">
    <text evidence="2">The sequence shown here is derived from an EMBL/GenBank/DDBJ whole genome shotgun (WGS) entry which is preliminary data.</text>
</comment>
<dbReference type="EMBL" id="CAJVRL010000039">
    <property type="protein sequence ID" value="CAG8951030.1"/>
    <property type="molecule type" value="Genomic_DNA"/>
</dbReference>
<keyword evidence="1" id="KW-0732">Signal</keyword>
<dbReference type="Proteomes" id="UP000696280">
    <property type="component" value="Unassembled WGS sequence"/>
</dbReference>
<organism evidence="2 3">
    <name type="scientific">Hymenoscyphus fraxineus</name>
    <dbReference type="NCBI Taxonomy" id="746836"/>
    <lineage>
        <taxon>Eukaryota</taxon>
        <taxon>Fungi</taxon>
        <taxon>Dikarya</taxon>
        <taxon>Ascomycota</taxon>
        <taxon>Pezizomycotina</taxon>
        <taxon>Leotiomycetes</taxon>
        <taxon>Helotiales</taxon>
        <taxon>Helotiaceae</taxon>
        <taxon>Hymenoscyphus</taxon>
    </lineage>
</organism>
<evidence type="ECO:0008006" key="4">
    <source>
        <dbReference type="Google" id="ProtNLM"/>
    </source>
</evidence>
<feature type="signal peptide" evidence="1">
    <location>
        <begin position="1"/>
        <end position="17"/>
    </location>
</feature>
<protein>
    <recommendedName>
        <fullName evidence="4">Secreted protein</fullName>
    </recommendedName>
</protein>
<evidence type="ECO:0000256" key="1">
    <source>
        <dbReference type="SAM" id="SignalP"/>
    </source>
</evidence>
<accession>A0A9N9KRY2</accession>
<evidence type="ECO:0000313" key="2">
    <source>
        <dbReference type="EMBL" id="CAG8951030.1"/>
    </source>
</evidence>
<reference evidence="2" key="1">
    <citation type="submission" date="2021-07" db="EMBL/GenBank/DDBJ databases">
        <authorList>
            <person name="Durling M."/>
        </authorList>
    </citation>
    <scope>NUCLEOTIDE SEQUENCE</scope>
</reference>
<evidence type="ECO:0000313" key="3">
    <source>
        <dbReference type="Proteomes" id="UP000696280"/>
    </source>
</evidence>
<proteinExistence type="predicted"/>